<keyword evidence="4" id="KW-1185">Reference proteome</keyword>
<proteinExistence type="predicted"/>
<dbReference type="OrthoDB" id="10682350at2759"/>
<evidence type="ECO:0000313" key="4">
    <source>
        <dbReference type="Proteomes" id="UP000235672"/>
    </source>
</evidence>
<protein>
    <submittedName>
        <fullName evidence="3">Uncharacterized protein</fullName>
    </submittedName>
</protein>
<gene>
    <name evidence="3" type="ORF">NA56DRAFT_748329</name>
</gene>
<feature type="compositionally biased region" description="Acidic residues" evidence="1">
    <location>
        <begin position="14"/>
        <end position="42"/>
    </location>
</feature>
<feature type="transmembrane region" description="Helical" evidence="2">
    <location>
        <begin position="483"/>
        <end position="502"/>
    </location>
</feature>
<feature type="transmembrane region" description="Helical" evidence="2">
    <location>
        <begin position="412"/>
        <end position="431"/>
    </location>
</feature>
<feature type="compositionally biased region" description="Basic and acidic residues" evidence="1">
    <location>
        <begin position="1"/>
        <end position="10"/>
    </location>
</feature>
<keyword evidence="2" id="KW-0472">Membrane</keyword>
<evidence type="ECO:0000313" key="3">
    <source>
        <dbReference type="EMBL" id="PMD21977.1"/>
    </source>
</evidence>
<dbReference type="AlphaFoldDB" id="A0A2J6Q6S0"/>
<feature type="transmembrane region" description="Helical" evidence="2">
    <location>
        <begin position="371"/>
        <end position="392"/>
    </location>
</feature>
<dbReference type="Proteomes" id="UP000235672">
    <property type="component" value="Unassembled WGS sequence"/>
</dbReference>
<accession>A0A2J6Q6S0</accession>
<evidence type="ECO:0000256" key="1">
    <source>
        <dbReference type="SAM" id="MobiDB-lite"/>
    </source>
</evidence>
<reference evidence="3 4" key="1">
    <citation type="submission" date="2016-05" db="EMBL/GenBank/DDBJ databases">
        <title>A degradative enzymes factory behind the ericoid mycorrhizal symbiosis.</title>
        <authorList>
            <consortium name="DOE Joint Genome Institute"/>
            <person name="Martino E."/>
            <person name="Morin E."/>
            <person name="Grelet G."/>
            <person name="Kuo A."/>
            <person name="Kohler A."/>
            <person name="Daghino S."/>
            <person name="Barry K."/>
            <person name="Choi C."/>
            <person name="Cichocki N."/>
            <person name="Clum A."/>
            <person name="Copeland A."/>
            <person name="Hainaut M."/>
            <person name="Haridas S."/>
            <person name="Labutti K."/>
            <person name="Lindquist E."/>
            <person name="Lipzen A."/>
            <person name="Khouja H.-R."/>
            <person name="Murat C."/>
            <person name="Ohm R."/>
            <person name="Olson A."/>
            <person name="Spatafora J."/>
            <person name="Veneault-Fourrey C."/>
            <person name="Henrissat B."/>
            <person name="Grigoriev I."/>
            <person name="Martin F."/>
            <person name="Perotto S."/>
        </authorList>
    </citation>
    <scope>NUCLEOTIDE SEQUENCE [LARGE SCALE GENOMIC DNA]</scope>
    <source>
        <strain evidence="3 4">UAMH 7357</strain>
    </source>
</reference>
<feature type="transmembrane region" description="Helical" evidence="2">
    <location>
        <begin position="443"/>
        <end position="463"/>
    </location>
</feature>
<evidence type="ECO:0000256" key="2">
    <source>
        <dbReference type="SAM" id="Phobius"/>
    </source>
</evidence>
<sequence length="520" mass="60356">MTDASQEKNQDPMQEQEMEEEQQLDEEEDINGPADEREEEVVEYPSAPSDVIDASSDLDDLQDHRTYKERFDDLLQSQYLNILIQSEAQFQVMSSHAEEDRSQFDFNFKAATLYGHNKKWLLYQVRDFLLRYPDVRGTTLVDFQDELKEKTTPSSPPPALISWQTALWTLIPLLLNTWGQPTGGILTLCPKHNIFPRFYPFHALFDLLDIKLSLLYSILYLGISPRLAIDLLVYYRYEDCDEDNGLKALRKWRWVRWAMFALGGAQPAIKLAAFKGLPVTKAVSMIWTVSWVTLEILGLLARDVDFGPEGESSLTPRQHGALVASRKLRAVGKRKYKWFLDILLAVMRLMSYFLCVFVIQDVLFDRRYRLSFDLILTESGVFMWGILFYLFVDMLRSRWARYRFPGWEFVRLIFILICAGIFFGLAGEVLVSRMEGQDGLLCLGHSGLYFSYFALDTACELPLMRRIFAFDKAKCSEKCVNRVLLGIFWLLINIMFVILWYACRYRSEGTYNPGWTSVFG</sequence>
<keyword evidence="2" id="KW-0812">Transmembrane</keyword>
<feature type="region of interest" description="Disordered" evidence="1">
    <location>
        <begin position="1"/>
        <end position="55"/>
    </location>
</feature>
<keyword evidence="2" id="KW-1133">Transmembrane helix</keyword>
<dbReference type="EMBL" id="KZ613479">
    <property type="protein sequence ID" value="PMD21977.1"/>
    <property type="molecule type" value="Genomic_DNA"/>
</dbReference>
<name>A0A2J6Q6S0_9HELO</name>
<feature type="transmembrane region" description="Helical" evidence="2">
    <location>
        <begin position="338"/>
        <end position="359"/>
    </location>
</feature>
<organism evidence="3 4">
    <name type="scientific">Hyaloscypha hepaticicola</name>
    <dbReference type="NCBI Taxonomy" id="2082293"/>
    <lineage>
        <taxon>Eukaryota</taxon>
        <taxon>Fungi</taxon>
        <taxon>Dikarya</taxon>
        <taxon>Ascomycota</taxon>
        <taxon>Pezizomycotina</taxon>
        <taxon>Leotiomycetes</taxon>
        <taxon>Helotiales</taxon>
        <taxon>Hyaloscyphaceae</taxon>
        <taxon>Hyaloscypha</taxon>
    </lineage>
</organism>